<feature type="compositionally biased region" description="Basic and acidic residues" evidence="1">
    <location>
        <begin position="127"/>
        <end position="136"/>
    </location>
</feature>
<dbReference type="KEGG" id="chig:CH63R_00255"/>
<keyword evidence="3" id="KW-1185">Reference proteome</keyword>
<dbReference type="RefSeq" id="XP_018163592.1">
    <property type="nucleotide sequence ID" value="XM_018295230.1"/>
</dbReference>
<gene>
    <name evidence="2" type="ORF">CH63R_00255</name>
</gene>
<proteinExistence type="predicted"/>
<evidence type="ECO:0000313" key="3">
    <source>
        <dbReference type="Proteomes" id="UP000092177"/>
    </source>
</evidence>
<feature type="region of interest" description="Disordered" evidence="1">
    <location>
        <begin position="164"/>
        <end position="184"/>
    </location>
</feature>
<dbReference type="VEuPathDB" id="FungiDB:CH63R_00255"/>
<dbReference type="AlphaFoldDB" id="A0A1B7YSP7"/>
<evidence type="ECO:0000313" key="2">
    <source>
        <dbReference type="EMBL" id="OBR15075.1"/>
    </source>
</evidence>
<feature type="compositionally biased region" description="Polar residues" evidence="1">
    <location>
        <begin position="164"/>
        <end position="176"/>
    </location>
</feature>
<feature type="region of interest" description="Disordered" evidence="1">
    <location>
        <begin position="254"/>
        <end position="287"/>
    </location>
</feature>
<dbReference type="EMBL" id="LTAN01000001">
    <property type="protein sequence ID" value="OBR15075.1"/>
    <property type="molecule type" value="Genomic_DNA"/>
</dbReference>
<evidence type="ECO:0000256" key="1">
    <source>
        <dbReference type="SAM" id="MobiDB-lite"/>
    </source>
</evidence>
<sequence>MGLRISLKSLVSKNDNNQPQQPTTCCNHDMQLLLPYSNFTPLNPEASHQTRTSSNLYGTEISDVQAGYSLEKALTRKPVSPLTSALGITNSLDMGGTQSSKDGTACSEKQYSLAEMAARVAYAAQENSHRANDRDASTPSPDPNTKIGTAIAIKRGPLTYHSKVPQSSNMVNSPPSLATDKSLPSPPSYLTCEGSGCGDAAGSNTYIPALPMSGNDSFHSRVTTWASNISASRQSSGKQLGIISEETSGDAFTYLVPTPTKPKRKSKKVTVARSHLSRGTMRASTSG</sequence>
<name>A0A1B7YSP7_COLHI</name>
<dbReference type="Proteomes" id="UP000092177">
    <property type="component" value="Chromosome 1"/>
</dbReference>
<protein>
    <submittedName>
        <fullName evidence="2">Uncharacterized protein</fullName>
    </submittedName>
</protein>
<feature type="region of interest" description="Disordered" evidence="1">
    <location>
        <begin position="124"/>
        <end position="148"/>
    </location>
</feature>
<accession>A0A1B7YSP7</accession>
<comment type="caution">
    <text evidence="2">The sequence shown here is derived from an EMBL/GenBank/DDBJ whole genome shotgun (WGS) entry which is preliminary data.</text>
</comment>
<reference evidence="3" key="1">
    <citation type="journal article" date="2017" name="BMC Genomics">
        <title>Gapless genome assembly of Colletotrichum higginsianum reveals chromosome structure and association of transposable elements with secondary metabolite gene clusters.</title>
        <authorList>
            <person name="Dallery J.-F."/>
            <person name="Lapalu N."/>
            <person name="Zampounis A."/>
            <person name="Pigne S."/>
            <person name="Luyten I."/>
            <person name="Amselem J."/>
            <person name="Wittenberg A.H.J."/>
            <person name="Zhou S."/>
            <person name="de Queiroz M.V."/>
            <person name="Robin G.P."/>
            <person name="Auger A."/>
            <person name="Hainaut M."/>
            <person name="Henrissat B."/>
            <person name="Kim K.-T."/>
            <person name="Lee Y.-H."/>
            <person name="Lespinet O."/>
            <person name="Schwartz D.C."/>
            <person name="Thon M.R."/>
            <person name="O'Connell R.J."/>
        </authorList>
    </citation>
    <scope>NUCLEOTIDE SEQUENCE [LARGE SCALE GENOMIC DNA]</scope>
    <source>
        <strain evidence="3">IMI 349063</strain>
    </source>
</reference>
<feature type="compositionally biased region" description="Basic residues" evidence="1">
    <location>
        <begin position="261"/>
        <end position="270"/>
    </location>
</feature>
<organism evidence="2 3">
    <name type="scientific">Colletotrichum higginsianum (strain IMI 349063)</name>
    <name type="common">Crucifer anthracnose fungus</name>
    <dbReference type="NCBI Taxonomy" id="759273"/>
    <lineage>
        <taxon>Eukaryota</taxon>
        <taxon>Fungi</taxon>
        <taxon>Dikarya</taxon>
        <taxon>Ascomycota</taxon>
        <taxon>Pezizomycotina</taxon>
        <taxon>Sordariomycetes</taxon>
        <taxon>Hypocreomycetidae</taxon>
        <taxon>Glomerellales</taxon>
        <taxon>Glomerellaceae</taxon>
        <taxon>Colletotrichum</taxon>
        <taxon>Colletotrichum destructivum species complex</taxon>
    </lineage>
</organism>
<dbReference type="GeneID" id="28859337"/>